<gene>
    <name evidence="8" type="ORF">VOLCADRAFT_107613</name>
</gene>
<feature type="transmembrane region" description="Helical" evidence="7">
    <location>
        <begin position="191"/>
        <end position="209"/>
    </location>
</feature>
<feature type="transmembrane region" description="Helical" evidence="7">
    <location>
        <begin position="445"/>
        <end position="467"/>
    </location>
</feature>
<dbReference type="InterPro" id="IPR031155">
    <property type="entry name" value="DUR"/>
</dbReference>
<feature type="transmembrane region" description="Helical" evidence="7">
    <location>
        <begin position="793"/>
        <end position="812"/>
    </location>
</feature>
<feature type="transmembrane region" description="Helical" evidence="7">
    <location>
        <begin position="513"/>
        <end position="535"/>
    </location>
</feature>
<dbReference type="OrthoDB" id="6132759at2759"/>
<dbReference type="eggNOG" id="KOG2348">
    <property type="taxonomic scope" value="Eukaryota"/>
</dbReference>
<comment type="subcellular location">
    <subcellularLocation>
        <location evidence="1">Membrane</location>
        <topology evidence="1">Multi-pass membrane protein</topology>
    </subcellularLocation>
</comment>
<dbReference type="PANTHER" id="PTHR46154:SF4">
    <property type="entry name" value="UREA ACTIVE TRANSPORTER"/>
    <property type="match status" value="1"/>
</dbReference>
<dbReference type="EMBL" id="GL378392">
    <property type="protein sequence ID" value="EFJ41618.1"/>
    <property type="molecule type" value="Genomic_DNA"/>
</dbReference>
<dbReference type="PROSITE" id="PS50283">
    <property type="entry name" value="NA_SOLUT_SYMP_3"/>
    <property type="match status" value="1"/>
</dbReference>
<dbReference type="PANTHER" id="PTHR46154">
    <property type="match status" value="1"/>
</dbReference>
<keyword evidence="3" id="KW-0813">Transport</keyword>
<feature type="transmembrane region" description="Helical" evidence="7">
    <location>
        <begin position="38"/>
        <end position="60"/>
    </location>
</feature>
<evidence type="ECO:0000256" key="4">
    <source>
        <dbReference type="ARBA" id="ARBA00022692"/>
    </source>
</evidence>
<dbReference type="InterPro" id="IPR038377">
    <property type="entry name" value="Na/Glc_symporter_sf"/>
</dbReference>
<evidence type="ECO:0000256" key="6">
    <source>
        <dbReference type="ARBA" id="ARBA00023136"/>
    </source>
</evidence>
<dbReference type="AlphaFoldDB" id="D8UF49"/>
<accession>D8UF49</accession>
<dbReference type="InterPro" id="IPR001734">
    <property type="entry name" value="Na/solute_symporter"/>
</dbReference>
<evidence type="ECO:0000313" key="8">
    <source>
        <dbReference type="EMBL" id="EFJ41618.1"/>
    </source>
</evidence>
<dbReference type="InParanoid" id="D8UF49"/>
<evidence type="ECO:0008006" key="10">
    <source>
        <dbReference type="Google" id="ProtNLM"/>
    </source>
</evidence>
<dbReference type="RefSeq" id="XP_002957274.1">
    <property type="nucleotide sequence ID" value="XM_002957228.1"/>
</dbReference>
<evidence type="ECO:0000256" key="7">
    <source>
        <dbReference type="SAM" id="Phobius"/>
    </source>
</evidence>
<organism evidence="9">
    <name type="scientific">Volvox carteri f. nagariensis</name>
    <dbReference type="NCBI Taxonomy" id="3068"/>
    <lineage>
        <taxon>Eukaryota</taxon>
        <taxon>Viridiplantae</taxon>
        <taxon>Chlorophyta</taxon>
        <taxon>core chlorophytes</taxon>
        <taxon>Chlorophyceae</taxon>
        <taxon>CS clade</taxon>
        <taxon>Chlamydomonadales</taxon>
        <taxon>Volvocaceae</taxon>
        <taxon>Volvox</taxon>
    </lineage>
</organism>
<feature type="transmembrane region" description="Helical" evidence="7">
    <location>
        <begin position="607"/>
        <end position="631"/>
    </location>
</feature>
<evidence type="ECO:0000256" key="3">
    <source>
        <dbReference type="ARBA" id="ARBA00022448"/>
    </source>
</evidence>
<dbReference type="GeneID" id="9626724"/>
<dbReference type="FunCoup" id="D8UF49">
    <property type="interactions" value="107"/>
</dbReference>
<protein>
    <recommendedName>
        <fullName evidence="10">Urea active transporter</fullName>
    </recommendedName>
</protein>
<dbReference type="KEGG" id="vcn:VOLCADRAFT_107613"/>
<feature type="transmembrane region" description="Helical" evidence="7">
    <location>
        <begin position="422"/>
        <end position="439"/>
    </location>
</feature>
<dbReference type="Gene3D" id="1.20.1730.10">
    <property type="entry name" value="Sodium/glucose cotransporter"/>
    <property type="match status" value="1"/>
</dbReference>
<feature type="transmembrane region" description="Helical" evidence="7">
    <location>
        <begin position="276"/>
        <end position="297"/>
    </location>
</feature>
<dbReference type="GO" id="GO:0015204">
    <property type="term" value="F:urea transmembrane transporter activity"/>
    <property type="evidence" value="ECO:0007669"/>
    <property type="project" value="InterPro"/>
</dbReference>
<feature type="transmembrane region" description="Helical" evidence="7">
    <location>
        <begin position="157"/>
        <end position="185"/>
    </location>
</feature>
<dbReference type="CDD" id="cd11476">
    <property type="entry name" value="SLC5sbd_DUR3"/>
    <property type="match status" value="1"/>
</dbReference>
<keyword evidence="5 7" id="KW-1133">Transmembrane helix</keyword>
<proteinExistence type="inferred from homology"/>
<feature type="transmembrane region" description="Helical" evidence="7">
    <location>
        <begin position="706"/>
        <end position="731"/>
    </location>
</feature>
<dbReference type="GO" id="GO:0005886">
    <property type="term" value="C:plasma membrane"/>
    <property type="evidence" value="ECO:0007669"/>
    <property type="project" value="TreeGrafter"/>
</dbReference>
<comment type="similarity">
    <text evidence="2">Belongs to the sodium:solute symporter (SSF) (TC 2.A.21) family.</text>
</comment>
<dbReference type="STRING" id="3068.D8UF49"/>
<feature type="transmembrane region" description="Helical" evidence="7">
    <location>
        <begin position="317"/>
        <end position="339"/>
    </location>
</feature>
<evidence type="ECO:0000256" key="2">
    <source>
        <dbReference type="ARBA" id="ARBA00006434"/>
    </source>
</evidence>
<evidence type="ECO:0000256" key="5">
    <source>
        <dbReference type="ARBA" id="ARBA00022989"/>
    </source>
</evidence>
<dbReference type="NCBIfam" id="TIGR00813">
    <property type="entry name" value="sss"/>
    <property type="match status" value="1"/>
</dbReference>
<evidence type="ECO:0000256" key="1">
    <source>
        <dbReference type="ARBA" id="ARBA00004141"/>
    </source>
</evidence>
<feature type="transmembrane region" description="Helical" evidence="7">
    <location>
        <begin position="116"/>
        <end position="136"/>
    </location>
</feature>
<reference evidence="8 9" key="1">
    <citation type="journal article" date="2010" name="Science">
        <title>Genomic analysis of organismal complexity in the multicellular green alga Volvox carteri.</title>
        <authorList>
            <person name="Prochnik S.E."/>
            <person name="Umen J."/>
            <person name="Nedelcu A.M."/>
            <person name="Hallmann A."/>
            <person name="Miller S.M."/>
            <person name="Nishii I."/>
            <person name="Ferris P."/>
            <person name="Kuo A."/>
            <person name="Mitros T."/>
            <person name="Fritz-Laylin L.K."/>
            <person name="Hellsten U."/>
            <person name="Chapman J."/>
            <person name="Simakov O."/>
            <person name="Rensing S.A."/>
            <person name="Terry A."/>
            <person name="Pangilinan J."/>
            <person name="Kapitonov V."/>
            <person name="Jurka J."/>
            <person name="Salamov A."/>
            <person name="Shapiro H."/>
            <person name="Schmutz J."/>
            <person name="Grimwood J."/>
            <person name="Lindquist E."/>
            <person name="Lucas S."/>
            <person name="Grigoriev I.V."/>
            <person name="Schmitt R."/>
            <person name="Kirk D."/>
            <person name="Rokhsar D.S."/>
        </authorList>
    </citation>
    <scope>NUCLEOTIDE SEQUENCE [LARGE SCALE GENOMIC DNA]</scope>
    <source>
        <strain evidence="9">f. Nagariensis / Eve</strain>
    </source>
</reference>
<dbReference type="Proteomes" id="UP000001058">
    <property type="component" value="Unassembled WGS sequence"/>
</dbReference>
<sequence>MSTCDAASFASNIFNFPQYAKKCSFFEKGGDTALPQGLGWFILVGLGALFALIPTFLIWFDRKFGGTGKDSENFSTAGRSIKAGLTACDIVAKWTWAATLLQSSNVAFSFGISGPFWYAAGATVQVLLFAILAVEIKRKAPTIHTFLEVIRCRWGTTAHVIFTVYGFLTNIIVTAMLILGGAAVMEALSGVSVYAASFLIPAGVVVYTAVGGLKGTVVAEWLNVCIIYLALLIFMFQVYATHEDLGSIAAVYKMLRKVEKVHPVADNMGGSYLTMFSKSGIIFGIINIIGNFGTVFVDQSYWQGAIAAKPSATYRGYLLGGLCWFAIPFTFATTMGLGARALDLPLTKAEANQGLVPAALAVHLMGKGGAFLMTFQLFMAVTATACAEQMAVATIVAYDIYKPYINPNASGRAMINLQRVMVLVYAIISGVVSVILLKLEVSLGWVYLFMGIVIGSAVFPIAASLTWAKCSAKAACISAVVTTPLAIMTWLITAAKLNDGVINLDTTGQDYPMLAGNLVALFFSMILCIILSYIFPQDFDWAELRNIPVIESDPNSDPNNFEGEDSPEALNYVIKFTWATGGTLTLVLLILWPILTLPAKVFNQGYFTFWVIVAMVWGIVASVICIVLPIFEASDVIFAACIGKKPSKTAASAEESVQAGKESHLELPPAPVQASKQGTGVVEAALHATLRAWVGRDFVHSELRSYAITLVASSAGEVLVIVCPPSCLWMGTRWVWFFGVPALHSSDCFVVGMNISVKMGVRVGVRTAQRLYMCAVDVIPCGRAGPRASGMHLVIALDLLVFVVEVAVVIIGNSRTKRNRV</sequence>
<dbReference type="Pfam" id="PF00474">
    <property type="entry name" value="SSF"/>
    <property type="match status" value="1"/>
</dbReference>
<keyword evidence="4 7" id="KW-0812">Transmembrane</keyword>
<feature type="transmembrane region" description="Helical" evidence="7">
    <location>
        <begin position="221"/>
        <end position="240"/>
    </location>
</feature>
<name>D8UF49_VOLCA</name>
<feature type="transmembrane region" description="Helical" evidence="7">
    <location>
        <begin position="576"/>
        <end position="595"/>
    </location>
</feature>
<feature type="transmembrane region" description="Helical" evidence="7">
    <location>
        <begin position="474"/>
        <end position="493"/>
    </location>
</feature>
<keyword evidence="6 7" id="KW-0472">Membrane</keyword>
<evidence type="ECO:0000313" key="9">
    <source>
        <dbReference type="Proteomes" id="UP000001058"/>
    </source>
</evidence>
<keyword evidence="9" id="KW-1185">Reference proteome</keyword>